<feature type="non-terminal residue" evidence="2">
    <location>
        <position position="173"/>
    </location>
</feature>
<dbReference type="PANTHER" id="PTHR42966">
    <property type="entry name" value="N-ACETYLNEURAMINATE SYNTHASE"/>
    <property type="match status" value="1"/>
</dbReference>
<dbReference type="AlphaFoldDB" id="X0UDG2"/>
<comment type="caution">
    <text evidence="2">The sequence shown here is derived from an EMBL/GenBank/DDBJ whole genome shotgun (WGS) entry which is preliminary data.</text>
</comment>
<proteinExistence type="predicted"/>
<dbReference type="Pfam" id="PF03102">
    <property type="entry name" value="NeuB"/>
    <property type="match status" value="1"/>
</dbReference>
<dbReference type="Gene3D" id="3.20.20.70">
    <property type="entry name" value="Aldolase class I"/>
    <property type="match status" value="1"/>
</dbReference>
<dbReference type="InterPro" id="IPR013785">
    <property type="entry name" value="Aldolase_TIM"/>
</dbReference>
<dbReference type="InterPro" id="IPR051690">
    <property type="entry name" value="PseI-like"/>
</dbReference>
<dbReference type="GO" id="GO:0016051">
    <property type="term" value="P:carbohydrate biosynthetic process"/>
    <property type="evidence" value="ECO:0007669"/>
    <property type="project" value="InterPro"/>
</dbReference>
<organism evidence="2">
    <name type="scientific">marine sediment metagenome</name>
    <dbReference type="NCBI Taxonomy" id="412755"/>
    <lineage>
        <taxon>unclassified sequences</taxon>
        <taxon>metagenomes</taxon>
        <taxon>ecological metagenomes</taxon>
    </lineage>
</organism>
<dbReference type="SUPFAM" id="SSF51569">
    <property type="entry name" value="Aldolase"/>
    <property type="match status" value="1"/>
</dbReference>
<name>X0UDG2_9ZZZZ</name>
<protein>
    <recommendedName>
        <fullName evidence="1">PseI/NeuA/B-like domain-containing protein</fullName>
    </recommendedName>
</protein>
<dbReference type="PANTHER" id="PTHR42966:SF1">
    <property type="entry name" value="SIALIC ACID SYNTHASE"/>
    <property type="match status" value="1"/>
</dbReference>
<feature type="domain" description="PseI/NeuA/B-like" evidence="1">
    <location>
        <begin position="24"/>
        <end position="172"/>
    </location>
</feature>
<accession>X0UDG2</accession>
<reference evidence="2" key="1">
    <citation type="journal article" date="2014" name="Front. Microbiol.">
        <title>High frequency of phylogenetically diverse reductive dehalogenase-homologous genes in deep subseafloor sedimentary metagenomes.</title>
        <authorList>
            <person name="Kawai M."/>
            <person name="Futagami T."/>
            <person name="Toyoda A."/>
            <person name="Takaki Y."/>
            <person name="Nishi S."/>
            <person name="Hori S."/>
            <person name="Arai W."/>
            <person name="Tsubouchi T."/>
            <person name="Morono Y."/>
            <person name="Uchiyama I."/>
            <person name="Ito T."/>
            <person name="Fujiyama A."/>
            <person name="Inagaki F."/>
            <person name="Takami H."/>
        </authorList>
    </citation>
    <scope>NUCLEOTIDE SEQUENCE</scope>
    <source>
        <strain evidence="2">Expedition CK06-06</strain>
    </source>
</reference>
<evidence type="ECO:0000259" key="1">
    <source>
        <dbReference type="Pfam" id="PF03102"/>
    </source>
</evidence>
<gene>
    <name evidence="2" type="ORF">S01H1_43985</name>
</gene>
<evidence type="ECO:0000313" key="2">
    <source>
        <dbReference type="EMBL" id="GAG03819.1"/>
    </source>
</evidence>
<dbReference type="InterPro" id="IPR013132">
    <property type="entry name" value="PseI/NeuA/B-like_N"/>
</dbReference>
<dbReference type="EMBL" id="BARS01028040">
    <property type="protein sequence ID" value="GAG03819.1"/>
    <property type="molecule type" value="Genomic_DNA"/>
</dbReference>
<dbReference type="GO" id="GO:0047444">
    <property type="term" value="F:N-acylneuraminate-9-phosphate synthase activity"/>
    <property type="evidence" value="ECO:0007669"/>
    <property type="project" value="TreeGrafter"/>
</dbReference>
<sequence length="173" mass="18685">MTRRLVAEIGSCNGDLSLAMDTAEAALDAGASWVKGQMFTADRLVTKDAVGYGKKSITEVATQHAAFTRALTYDQWHTVSVVCKGRFFASVFDLEACVEYPYDYPFIKIASADITYRALIEAAAGTGRKVIMSTGAATLGEINRARKWIATSNPVMLACTLSYPTAPRDANVN</sequence>